<evidence type="ECO:0000313" key="3">
    <source>
        <dbReference type="Proteomes" id="UP000295221"/>
    </source>
</evidence>
<dbReference type="PANTHER" id="PTHR40396">
    <property type="entry name" value="ATPASE-LIKE PROTEIN"/>
    <property type="match status" value="1"/>
</dbReference>
<organism evidence="2 3">
    <name type="scientific">Natronoflexus pectinivorans</name>
    <dbReference type="NCBI Taxonomy" id="682526"/>
    <lineage>
        <taxon>Bacteria</taxon>
        <taxon>Pseudomonadati</taxon>
        <taxon>Bacteroidota</taxon>
        <taxon>Bacteroidia</taxon>
        <taxon>Marinilabiliales</taxon>
        <taxon>Marinilabiliaceae</taxon>
        <taxon>Natronoflexus</taxon>
    </lineage>
</organism>
<dbReference type="InterPro" id="IPR027417">
    <property type="entry name" value="P-loop_NTPase"/>
</dbReference>
<dbReference type="Proteomes" id="UP000295221">
    <property type="component" value="Unassembled WGS sequence"/>
</dbReference>
<evidence type="ECO:0000259" key="1">
    <source>
        <dbReference type="Pfam" id="PF13304"/>
    </source>
</evidence>
<sequence>MILNIELKNYRSFKNGKTFSLVAESSKSKEQNVFVKPLAKGEDEVRLLKTAMLFGANASGKSNLLRAMFEITKFIGELKPKAGEAISIYDPFKFATETKDSPVDFKIEFAGKDDIKYTYQIVFDRKSVLTEILNYYPNKKEANLFTRVIPDTNNSLTHFGKFGASLKSGKDIEVFHNQAILSKFGEEIPHEIITPVYIFLTKIDIINAGNSRQIIQLFNEMRIKIANDSNLLTKMNELLGFADTGLNSINIKELSEDKFNFPTDIPNTIKAQFIKDNKHFMTGHHSLFEESKLIRNDEPLPFQEESKGTNTIFALGGRIIQALESGEILFIDEIDTNLHPYLSKLLVCLFQSERINKHNSQLIFTSHNPILLDRTLFRKDQVWFTDKDEYGISDLYSLQDFPDVREDTPFDKWYLAGKFGGIPNIKSLESLFIDGQIDKANNSDNL</sequence>
<dbReference type="Pfam" id="PF13304">
    <property type="entry name" value="AAA_21"/>
    <property type="match status" value="1"/>
</dbReference>
<dbReference type="GO" id="GO:0016887">
    <property type="term" value="F:ATP hydrolysis activity"/>
    <property type="evidence" value="ECO:0007669"/>
    <property type="project" value="InterPro"/>
</dbReference>
<proteinExistence type="predicted"/>
<name>A0A4R2GI94_9BACT</name>
<protein>
    <recommendedName>
        <fullName evidence="1">ATPase AAA-type core domain-containing protein</fullName>
    </recommendedName>
</protein>
<dbReference type="GO" id="GO:0005524">
    <property type="term" value="F:ATP binding"/>
    <property type="evidence" value="ECO:0007669"/>
    <property type="project" value="InterPro"/>
</dbReference>
<dbReference type="EMBL" id="SLWK01000010">
    <property type="protein sequence ID" value="TCO07004.1"/>
    <property type="molecule type" value="Genomic_DNA"/>
</dbReference>
<keyword evidence="3" id="KW-1185">Reference proteome</keyword>
<gene>
    <name evidence="2" type="ORF">EV194_1102</name>
</gene>
<comment type="caution">
    <text evidence="2">The sequence shown here is derived from an EMBL/GenBank/DDBJ whole genome shotgun (WGS) entry which is preliminary data.</text>
</comment>
<evidence type="ECO:0000313" key="2">
    <source>
        <dbReference type="EMBL" id="TCO07004.1"/>
    </source>
</evidence>
<dbReference type="RefSeq" id="WP_132434350.1">
    <property type="nucleotide sequence ID" value="NZ_SLWK01000010.1"/>
</dbReference>
<dbReference type="AlphaFoldDB" id="A0A4R2GI94"/>
<accession>A0A4R2GI94</accession>
<dbReference type="SUPFAM" id="SSF52540">
    <property type="entry name" value="P-loop containing nucleoside triphosphate hydrolases"/>
    <property type="match status" value="1"/>
</dbReference>
<reference evidence="2 3" key="1">
    <citation type="submission" date="2019-03" db="EMBL/GenBank/DDBJ databases">
        <title>Genomic Encyclopedia of Type Strains, Phase IV (KMG-IV): sequencing the most valuable type-strain genomes for metagenomic binning, comparative biology and taxonomic classification.</title>
        <authorList>
            <person name="Goeker M."/>
        </authorList>
    </citation>
    <scope>NUCLEOTIDE SEQUENCE [LARGE SCALE GENOMIC DNA]</scope>
    <source>
        <strain evidence="2 3">DSM 24179</strain>
    </source>
</reference>
<dbReference type="InterPro" id="IPR003959">
    <property type="entry name" value="ATPase_AAA_core"/>
</dbReference>
<dbReference type="OrthoDB" id="9809324at2"/>
<dbReference type="PANTHER" id="PTHR40396:SF1">
    <property type="entry name" value="ATPASE AAA-TYPE CORE DOMAIN-CONTAINING PROTEIN"/>
    <property type="match status" value="1"/>
</dbReference>
<dbReference type="Gene3D" id="3.40.50.300">
    <property type="entry name" value="P-loop containing nucleotide triphosphate hydrolases"/>
    <property type="match status" value="1"/>
</dbReference>
<feature type="domain" description="ATPase AAA-type core" evidence="1">
    <location>
        <begin position="52"/>
        <end position="373"/>
    </location>
</feature>